<dbReference type="InterPro" id="IPR004550">
    <property type="entry name" value="AsnASE_II"/>
</dbReference>
<feature type="domain" description="L-asparaginase N-terminal" evidence="7">
    <location>
        <begin position="3"/>
        <end position="173"/>
    </location>
</feature>
<dbReference type="Gene3D" id="3.40.50.1170">
    <property type="entry name" value="L-asparaginase, N-terminal domain"/>
    <property type="match status" value="1"/>
</dbReference>
<dbReference type="PANTHER" id="PTHR11707:SF28">
    <property type="entry name" value="60 KDA LYSOPHOSPHOLIPASE"/>
    <property type="match status" value="1"/>
</dbReference>
<protein>
    <recommendedName>
        <fullName evidence="2">asparaginase</fullName>
        <ecNumber evidence="2">3.5.1.1</ecNumber>
    </recommendedName>
</protein>
<feature type="active site" description="O-isoaspartyl threonine intermediate" evidence="4">
    <location>
        <position position="12"/>
    </location>
</feature>
<dbReference type="PIRSF" id="PIRSF500176">
    <property type="entry name" value="L_ASNase"/>
    <property type="match status" value="1"/>
</dbReference>
<evidence type="ECO:0000313" key="9">
    <source>
        <dbReference type="EMBL" id="TWT28696.1"/>
    </source>
</evidence>
<organism evidence="9 10">
    <name type="scientific">Corynebacterium canis</name>
    <dbReference type="NCBI Taxonomy" id="679663"/>
    <lineage>
        <taxon>Bacteria</taxon>
        <taxon>Bacillati</taxon>
        <taxon>Actinomycetota</taxon>
        <taxon>Actinomycetes</taxon>
        <taxon>Mycobacteriales</taxon>
        <taxon>Corynebacteriaceae</taxon>
        <taxon>Corynebacterium</taxon>
    </lineage>
</organism>
<evidence type="ECO:0000256" key="6">
    <source>
        <dbReference type="PROSITE-ProRule" id="PRU10099"/>
    </source>
</evidence>
<feature type="domain" description="Asparaginase/glutaminase C-terminal" evidence="8">
    <location>
        <begin position="193"/>
        <end position="302"/>
    </location>
</feature>
<evidence type="ECO:0000256" key="5">
    <source>
        <dbReference type="PIRSR" id="PIRSR001220-2"/>
    </source>
</evidence>
<dbReference type="InterPro" id="IPR037152">
    <property type="entry name" value="L-asparaginase_N_sf"/>
</dbReference>
<dbReference type="PRINTS" id="PR00139">
    <property type="entry name" value="ASNGLNASE"/>
</dbReference>
<dbReference type="RefSeq" id="WP_146323457.1">
    <property type="nucleotide sequence ID" value="NZ_BAABLR010000027.1"/>
</dbReference>
<dbReference type="AlphaFoldDB" id="A0A5C5UR87"/>
<proteinExistence type="inferred from homology"/>
<dbReference type="Proteomes" id="UP000320791">
    <property type="component" value="Unassembled WGS sequence"/>
</dbReference>
<sequence>MSKIVVITTGGTIACTTGSDGALIPTVSGEALVQPLVSRFPGVSIETRELTRLDSSNMTFADIDDIVVSVHDALQDPEVSGVVVTHGTDSMEETAIALDCFHTDSRPVVLTGAQRPFDHPESDGAENLLQAMIIASDPLARDMGVLVVFAHAVIPARGCVKWHTTDTLAFATNGPEEPTRPEPMLPHPLANIRVDIIPAFPGATRDLVDAALAGGAQGLVVEGMGAGNVGREVAIALGEAMDRGIPVVISTRVPRGDVHGSYGGTGGGATLAAKGAIGSTYHRAGQARVLLAVAIATGAHPATLF</sequence>
<dbReference type="InterPro" id="IPR036152">
    <property type="entry name" value="Asp/glu_Ase-like_sf"/>
</dbReference>
<dbReference type="InterPro" id="IPR040919">
    <property type="entry name" value="Asparaginase_C"/>
</dbReference>
<feature type="binding site" evidence="5">
    <location>
        <position position="55"/>
    </location>
    <ligand>
        <name>substrate</name>
    </ligand>
</feature>
<dbReference type="PANTHER" id="PTHR11707">
    <property type="entry name" value="L-ASPARAGINASE"/>
    <property type="match status" value="1"/>
</dbReference>
<keyword evidence="10" id="KW-1185">Reference proteome</keyword>
<dbReference type="PROSITE" id="PS51732">
    <property type="entry name" value="ASN_GLN_ASE_3"/>
    <property type="match status" value="1"/>
</dbReference>
<evidence type="ECO:0000259" key="7">
    <source>
        <dbReference type="Pfam" id="PF00710"/>
    </source>
</evidence>
<evidence type="ECO:0000256" key="2">
    <source>
        <dbReference type="ARBA" id="ARBA00012920"/>
    </source>
</evidence>
<name>A0A5C5UR87_9CORY</name>
<dbReference type="Gene3D" id="3.40.50.40">
    <property type="match status" value="1"/>
</dbReference>
<dbReference type="InterPro" id="IPR020827">
    <property type="entry name" value="Asparaginase/glutaminase_AS1"/>
</dbReference>
<gene>
    <name evidence="9" type="ORF">FRX94_02055</name>
</gene>
<dbReference type="CDD" id="cd08964">
    <property type="entry name" value="L-asparaginase_II"/>
    <property type="match status" value="1"/>
</dbReference>
<evidence type="ECO:0000256" key="4">
    <source>
        <dbReference type="PIRSR" id="PIRSR001220-1"/>
    </source>
</evidence>
<dbReference type="Pfam" id="PF17763">
    <property type="entry name" value="Asparaginase_C"/>
    <property type="match status" value="1"/>
</dbReference>
<evidence type="ECO:0000259" key="8">
    <source>
        <dbReference type="Pfam" id="PF17763"/>
    </source>
</evidence>
<keyword evidence="3" id="KW-0378">Hydrolase</keyword>
<dbReference type="SFLD" id="SFLDS00057">
    <property type="entry name" value="Glutaminase/Asparaginase"/>
    <property type="match status" value="1"/>
</dbReference>
<dbReference type="GO" id="GO:0004067">
    <property type="term" value="F:asparaginase activity"/>
    <property type="evidence" value="ECO:0007669"/>
    <property type="project" value="UniProtKB-UniRule"/>
</dbReference>
<evidence type="ECO:0000256" key="1">
    <source>
        <dbReference type="ARBA" id="ARBA00010518"/>
    </source>
</evidence>
<evidence type="ECO:0000313" key="10">
    <source>
        <dbReference type="Proteomes" id="UP000320791"/>
    </source>
</evidence>
<reference evidence="9 10" key="1">
    <citation type="submission" date="2019-08" db="EMBL/GenBank/DDBJ databases">
        <authorList>
            <person name="Lei W."/>
        </authorList>
    </citation>
    <scope>NUCLEOTIDE SEQUENCE [LARGE SCALE GENOMIC DNA]</scope>
    <source>
        <strain evidence="9 10">CCUG 58627</strain>
    </source>
</reference>
<dbReference type="EMBL" id="VOHM01000003">
    <property type="protein sequence ID" value="TWT28696.1"/>
    <property type="molecule type" value="Genomic_DNA"/>
</dbReference>
<dbReference type="PROSITE" id="PS51257">
    <property type="entry name" value="PROKAR_LIPOPROTEIN"/>
    <property type="match status" value="1"/>
</dbReference>
<dbReference type="SMART" id="SM00870">
    <property type="entry name" value="Asparaginase"/>
    <property type="match status" value="1"/>
</dbReference>
<dbReference type="PROSITE" id="PS00144">
    <property type="entry name" value="ASN_GLN_ASE_1"/>
    <property type="match status" value="1"/>
</dbReference>
<dbReference type="InterPro" id="IPR027474">
    <property type="entry name" value="L-asparaginase_N"/>
</dbReference>
<dbReference type="Pfam" id="PF00710">
    <property type="entry name" value="Asparaginase"/>
    <property type="match status" value="1"/>
</dbReference>
<dbReference type="InterPro" id="IPR027473">
    <property type="entry name" value="L-asparaginase_C"/>
</dbReference>
<accession>A0A5C5UR87</accession>
<comment type="caution">
    <text evidence="9">The sequence shown here is derived from an EMBL/GenBank/DDBJ whole genome shotgun (WGS) entry which is preliminary data.</text>
</comment>
<dbReference type="EC" id="3.5.1.1" evidence="2"/>
<comment type="similarity">
    <text evidence="1">Belongs to the asparaginase 1 family.</text>
</comment>
<feature type="binding site" evidence="5">
    <location>
        <begin position="88"/>
        <end position="89"/>
    </location>
    <ligand>
        <name>substrate</name>
    </ligand>
</feature>
<dbReference type="InterPro" id="IPR006034">
    <property type="entry name" value="Asparaginase/glutaminase-like"/>
</dbReference>
<dbReference type="OrthoDB" id="9788068at2"/>
<dbReference type="GO" id="GO:0006528">
    <property type="term" value="P:asparagine metabolic process"/>
    <property type="evidence" value="ECO:0007669"/>
    <property type="project" value="InterPro"/>
</dbReference>
<feature type="active site" evidence="6">
    <location>
        <position position="12"/>
    </location>
</feature>
<dbReference type="SUPFAM" id="SSF53774">
    <property type="entry name" value="Glutaminase/Asparaginase"/>
    <property type="match status" value="1"/>
</dbReference>
<dbReference type="PIRSF" id="PIRSF001220">
    <property type="entry name" value="L-ASNase_gatD"/>
    <property type="match status" value="1"/>
</dbReference>
<evidence type="ECO:0000256" key="3">
    <source>
        <dbReference type="ARBA" id="ARBA00022801"/>
    </source>
</evidence>